<dbReference type="InterPro" id="IPR000772">
    <property type="entry name" value="Ricin_B_lectin"/>
</dbReference>
<evidence type="ECO:0000313" key="4">
    <source>
        <dbReference type="Proteomes" id="UP001049176"/>
    </source>
</evidence>
<dbReference type="InterPro" id="IPR035992">
    <property type="entry name" value="Ricin_B-like_lectins"/>
</dbReference>
<reference evidence="3" key="1">
    <citation type="journal article" date="2021" name="Genome Biol. Evol.">
        <title>The assembled and annotated genome of the fairy-ring fungus Marasmius oreades.</title>
        <authorList>
            <person name="Hiltunen M."/>
            <person name="Ament-Velasquez S.L."/>
            <person name="Johannesson H."/>
        </authorList>
    </citation>
    <scope>NUCLEOTIDE SEQUENCE</scope>
    <source>
        <strain evidence="3">03SP1</strain>
    </source>
</reference>
<dbReference type="Pfam" id="PF00652">
    <property type="entry name" value="Ricin_B_lectin"/>
    <property type="match status" value="1"/>
</dbReference>
<evidence type="ECO:0000256" key="1">
    <source>
        <dbReference type="SAM" id="SignalP"/>
    </source>
</evidence>
<feature type="chain" id="PRO_5040332955" description="Ricin B lectin domain-containing protein" evidence="1">
    <location>
        <begin position="18"/>
        <end position="161"/>
    </location>
</feature>
<organism evidence="3 4">
    <name type="scientific">Marasmius oreades</name>
    <name type="common">fairy-ring Marasmius</name>
    <dbReference type="NCBI Taxonomy" id="181124"/>
    <lineage>
        <taxon>Eukaryota</taxon>
        <taxon>Fungi</taxon>
        <taxon>Dikarya</taxon>
        <taxon>Basidiomycota</taxon>
        <taxon>Agaricomycotina</taxon>
        <taxon>Agaricomycetes</taxon>
        <taxon>Agaricomycetidae</taxon>
        <taxon>Agaricales</taxon>
        <taxon>Marasmiineae</taxon>
        <taxon>Marasmiaceae</taxon>
        <taxon>Marasmius</taxon>
    </lineage>
</organism>
<gene>
    <name evidence="3" type="ORF">E1B28_002797</name>
</gene>
<evidence type="ECO:0000313" key="3">
    <source>
        <dbReference type="EMBL" id="KAG7086877.1"/>
    </source>
</evidence>
<accession>A0A9P7RNS6</accession>
<keyword evidence="4" id="KW-1185">Reference proteome</keyword>
<dbReference type="PROSITE" id="PS50231">
    <property type="entry name" value="RICIN_B_LECTIN"/>
    <property type="match status" value="1"/>
</dbReference>
<feature type="signal peptide" evidence="1">
    <location>
        <begin position="1"/>
        <end position="17"/>
    </location>
</feature>
<dbReference type="GeneID" id="66071873"/>
<dbReference type="RefSeq" id="XP_043003348.1">
    <property type="nucleotide sequence ID" value="XM_043159743.1"/>
</dbReference>
<name>A0A9P7RNS6_9AGAR</name>
<dbReference type="Gene3D" id="2.80.10.50">
    <property type="match status" value="2"/>
</dbReference>
<dbReference type="KEGG" id="more:E1B28_002797"/>
<dbReference type="EMBL" id="CM032190">
    <property type="protein sequence ID" value="KAG7086877.1"/>
    <property type="molecule type" value="Genomic_DNA"/>
</dbReference>
<dbReference type="Proteomes" id="UP001049176">
    <property type="component" value="Chromosome 10"/>
</dbReference>
<proteinExistence type="predicted"/>
<dbReference type="CDD" id="cd00161">
    <property type="entry name" value="beta-trefoil_Ricin-like"/>
    <property type="match status" value="1"/>
</dbReference>
<dbReference type="SUPFAM" id="SSF50370">
    <property type="entry name" value="Ricin B-like lectins"/>
    <property type="match status" value="1"/>
</dbReference>
<evidence type="ECO:0000259" key="2">
    <source>
        <dbReference type="SMART" id="SM00458"/>
    </source>
</evidence>
<sequence>MQTVFIALSVLVAVVSAQLPVRLVGSPPTNPPLCLTATSNVDGSAIALAQCNDPNSTFPNGNVTWVIPSPLDESGRITTFSGTKCLDVRDGLTTNGNLVQVWSCVNGNTNQLWQYNGDSATISWTGQNKCLDIRDGNLTAGALVQIWDCVPGNTNQFWLFG</sequence>
<keyword evidence="1" id="KW-0732">Signal</keyword>
<protein>
    <recommendedName>
        <fullName evidence="2">Ricin B lectin domain-containing protein</fullName>
    </recommendedName>
</protein>
<dbReference type="AlphaFoldDB" id="A0A9P7RNS6"/>
<dbReference type="OrthoDB" id="6770063at2759"/>
<comment type="caution">
    <text evidence="3">The sequence shown here is derived from an EMBL/GenBank/DDBJ whole genome shotgun (WGS) entry which is preliminary data.</text>
</comment>
<feature type="domain" description="Ricin B lectin" evidence="2">
    <location>
        <begin position="19"/>
        <end position="161"/>
    </location>
</feature>
<dbReference type="SMART" id="SM00458">
    <property type="entry name" value="RICIN"/>
    <property type="match status" value="1"/>
</dbReference>